<proteinExistence type="inferred from homology"/>
<comment type="similarity">
    <text evidence="1 4">Belongs to the carbohydrate kinase PfkB family.</text>
</comment>
<organism evidence="6 7">
    <name type="scientific">Xiashengella succiniciproducens</name>
    <dbReference type="NCBI Taxonomy" id="2949635"/>
    <lineage>
        <taxon>Bacteria</taxon>
        <taxon>Pseudomonadati</taxon>
        <taxon>Bacteroidota</taxon>
        <taxon>Bacteroidia</taxon>
        <taxon>Marinilabiliales</taxon>
        <taxon>Marinilabiliaceae</taxon>
        <taxon>Xiashengella</taxon>
    </lineage>
</organism>
<gene>
    <name evidence="6" type="ORF">M9189_00185</name>
</gene>
<evidence type="ECO:0000256" key="4">
    <source>
        <dbReference type="RuleBase" id="RU003704"/>
    </source>
</evidence>
<dbReference type="InterPro" id="IPR052700">
    <property type="entry name" value="Carb_kinase_PfkB-like"/>
</dbReference>
<evidence type="ECO:0000256" key="1">
    <source>
        <dbReference type="ARBA" id="ARBA00010688"/>
    </source>
</evidence>
<dbReference type="PRINTS" id="PR00990">
    <property type="entry name" value="RIBOKINASE"/>
</dbReference>
<dbReference type="InterPro" id="IPR002139">
    <property type="entry name" value="Ribo/fructo_kinase"/>
</dbReference>
<dbReference type="EMBL" id="CP098400">
    <property type="protein sequence ID" value="URW79774.1"/>
    <property type="molecule type" value="Genomic_DNA"/>
</dbReference>
<dbReference type="Gene3D" id="3.40.1190.20">
    <property type="match status" value="1"/>
</dbReference>
<evidence type="ECO:0000313" key="7">
    <source>
        <dbReference type="Proteomes" id="UP001056426"/>
    </source>
</evidence>
<dbReference type="InterPro" id="IPR002173">
    <property type="entry name" value="Carboh/pur_kinase_PfkB_CS"/>
</dbReference>
<dbReference type="PANTHER" id="PTHR43320">
    <property type="entry name" value="SUGAR KINASE"/>
    <property type="match status" value="1"/>
</dbReference>
<dbReference type="InterPro" id="IPR011611">
    <property type="entry name" value="PfkB_dom"/>
</dbReference>
<dbReference type="GO" id="GO:0016301">
    <property type="term" value="F:kinase activity"/>
    <property type="evidence" value="ECO:0007669"/>
    <property type="project" value="UniProtKB-KW"/>
</dbReference>
<evidence type="ECO:0000256" key="3">
    <source>
        <dbReference type="ARBA" id="ARBA00022777"/>
    </source>
</evidence>
<dbReference type="Proteomes" id="UP001056426">
    <property type="component" value="Chromosome"/>
</dbReference>
<dbReference type="AlphaFoldDB" id="A0A9J6ZQH6"/>
<protein>
    <submittedName>
        <fullName evidence="6">Adenosine kinase</fullName>
    </submittedName>
</protein>
<evidence type="ECO:0000256" key="2">
    <source>
        <dbReference type="ARBA" id="ARBA00022679"/>
    </source>
</evidence>
<keyword evidence="2 4" id="KW-0808">Transferase</keyword>
<dbReference type="InterPro" id="IPR029056">
    <property type="entry name" value="Ribokinase-like"/>
</dbReference>
<keyword evidence="3 4" id="KW-0418">Kinase</keyword>
<dbReference type="RefSeq" id="WP_250723878.1">
    <property type="nucleotide sequence ID" value="NZ_CP098400.1"/>
</dbReference>
<feature type="domain" description="Carbohydrate kinase PfkB" evidence="5">
    <location>
        <begin position="54"/>
        <end position="308"/>
    </location>
</feature>
<dbReference type="SUPFAM" id="SSF53613">
    <property type="entry name" value="Ribokinase-like"/>
    <property type="match status" value="1"/>
</dbReference>
<evidence type="ECO:0000313" key="6">
    <source>
        <dbReference type="EMBL" id="URW79774.1"/>
    </source>
</evidence>
<keyword evidence="7" id="KW-1185">Reference proteome</keyword>
<dbReference type="PANTHER" id="PTHR43320:SF3">
    <property type="entry name" value="CARBOHYDRATE KINASE PFKB DOMAIN-CONTAINING PROTEIN"/>
    <property type="match status" value="1"/>
</dbReference>
<evidence type="ECO:0000259" key="5">
    <source>
        <dbReference type="Pfam" id="PF00294"/>
    </source>
</evidence>
<sequence length="327" mass="35543">MAKVLGMGNALVDILLRLDSDAVLERLEMPRGSMQLVDKHTAEKVMKATGHNGATKASGGSAANTIHGLANLGIKTGFLGKIGRDELGNFFKNDLLNKGIDPILLESETESGRAIALISPDSERTFATYLGAAVEMRADDIPDEVLKNYSYLHIEGYLVQNQELIREGLRRAKQYGLKVSLDLASFNVVEENLEFLRDNVARYVDILFANEEEARAFSGGLEGEEALEWMGQMCETVVLKQGAKGSLIKHNGQKVSVGSVISNPIDTTGAGDLYAAGFLFGLIRSLPVHKCGEIGALLSARVIEVIGPKMDEERWNAIRNELLVLAE</sequence>
<dbReference type="KEGG" id="alkq:M9189_00185"/>
<dbReference type="PROSITE" id="PS00584">
    <property type="entry name" value="PFKB_KINASES_2"/>
    <property type="match status" value="1"/>
</dbReference>
<reference evidence="6" key="2">
    <citation type="submission" date="2022-06" db="EMBL/GenBank/DDBJ databases">
        <title>Xiashengella guii gen. nov. sp. nov., a bacterium isolated form anaerobic digestion tank.</title>
        <authorList>
            <person name="Huang H."/>
        </authorList>
    </citation>
    <scope>NUCLEOTIDE SEQUENCE</scope>
    <source>
        <strain evidence="6">Ai-910</strain>
    </source>
</reference>
<name>A0A9J6ZQH6_9BACT</name>
<dbReference type="CDD" id="cd01168">
    <property type="entry name" value="adenosine_kinase"/>
    <property type="match status" value="1"/>
</dbReference>
<accession>A0A9J6ZQH6</accession>
<reference evidence="6" key="1">
    <citation type="submission" date="2022-05" db="EMBL/GenBank/DDBJ databases">
        <authorList>
            <person name="Sun X."/>
        </authorList>
    </citation>
    <scope>NUCLEOTIDE SEQUENCE</scope>
    <source>
        <strain evidence="6">Ai-910</strain>
    </source>
</reference>
<dbReference type="Pfam" id="PF00294">
    <property type="entry name" value="PfkB"/>
    <property type="match status" value="1"/>
</dbReference>